<dbReference type="KEGG" id="phu:Phum_PHUM146250"/>
<dbReference type="AlphaFoldDB" id="E0VEX6"/>
<keyword evidence="4" id="KW-1185">Reference proteome</keyword>
<dbReference type="CTD" id="8239479"/>
<dbReference type="EnsemblMetazoa" id="PHUM146250-RA">
    <property type="protein sequence ID" value="PHUM146250-PA"/>
    <property type="gene ID" value="PHUM146250"/>
</dbReference>
<dbReference type="VEuPathDB" id="VectorBase:PHUM146250"/>
<feature type="chain" id="PRO_5014570066" evidence="1">
    <location>
        <begin position="22"/>
        <end position="154"/>
    </location>
</feature>
<dbReference type="HOGENOM" id="CLU_1706374_0_0_1"/>
<evidence type="ECO:0000313" key="4">
    <source>
        <dbReference type="Proteomes" id="UP000009046"/>
    </source>
</evidence>
<evidence type="ECO:0000313" key="3">
    <source>
        <dbReference type="EnsemblMetazoa" id="PHUM146250-PA"/>
    </source>
</evidence>
<dbReference type="InParanoid" id="E0VEX6"/>
<protein>
    <submittedName>
        <fullName evidence="2 3">Uncharacterized protein</fullName>
    </submittedName>
</protein>
<name>E0VEX6_PEDHC</name>
<proteinExistence type="predicted"/>
<reference evidence="2" key="1">
    <citation type="submission" date="2007-04" db="EMBL/GenBank/DDBJ databases">
        <title>Annotation of Pediculus humanus corporis strain USDA.</title>
        <authorList>
            <person name="Kirkness E."/>
            <person name="Hannick L."/>
            <person name="Hass B."/>
            <person name="Bruggner R."/>
            <person name="Lawson D."/>
            <person name="Bidwell S."/>
            <person name="Joardar V."/>
            <person name="Caler E."/>
            <person name="Walenz B."/>
            <person name="Inman J."/>
            <person name="Schobel S."/>
            <person name="Galinsky K."/>
            <person name="Amedeo P."/>
            <person name="Strausberg R."/>
        </authorList>
    </citation>
    <scope>NUCLEOTIDE SEQUENCE</scope>
    <source>
        <strain evidence="2">USDA</strain>
    </source>
</reference>
<feature type="signal peptide" evidence="1">
    <location>
        <begin position="1"/>
        <end position="21"/>
    </location>
</feature>
<keyword evidence="1" id="KW-0732">Signal</keyword>
<dbReference type="EMBL" id="AAZO01001692">
    <property type="status" value="NOT_ANNOTATED_CDS"/>
    <property type="molecule type" value="Genomic_DNA"/>
</dbReference>
<dbReference type="GeneID" id="8239479"/>
<gene>
    <name evidence="3" type="primary">8239479</name>
    <name evidence="2" type="ORF">Phum_PHUM146250</name>
</gene>
<dbReference type="RefSeq" id="XP_002424688.1">
    <property type="nucleotide sequence ID" value="XM_002424643.1"/>
</dbReference>
<evidence type="ECO:0000313" key="2">
    <source>
        <dbReference type="EMBL" id="EEB11950.1"/>
    </source>
</evidence>
<organism>
    <name type="scientific">Pediculus humanus subsp. corporis</name>
    <name type="common">Body louse</name>
    <dbReference type="NCBI Taxonomy" id="121224"/>
    <lineage>
        <taxon>Eukaryota</taxon>
        <taxon>Metazoa</taxon>
        <taxon>Ecdysozoa</taxon>
        <taxon>Arthropoda</taxon>
        <taxon>Hexapoda</taxon>
        <taxon>Insecta</taxon>
        <taxon>Pterygota</taxon>
        <taxon>Neoptera</taxon>
        <taxon>Paraneoptera</taxon>
        <taxon>Psocodea</taxon>
        <taxon>Troctomorpha</taxon>
        <taxon>Phthiraptera</taxon>
        <taxon>Anoplura</taxon>
        <taxon>Pediculidae</taxon>
        <taxon>Pediculus</taxon>
    </lineage>
</organism>
<reference evidence="3" key="3">
    <citation type="submission" date="2021-02" db="UniProtKB">
        <authorList>
            <consortium name="EnsemblMetazoa"/>
        </authorList>
    </citation>
    <scope>IDENTIFICATION</scope>
    <source>
        <strain evidence="3">USDA</strain>
    </source>
</reference>
<sequence>MNLLLFKLTFVLFFFSSSAFSKNIIDALKTDIQTVGLTNDCEPSTIIPVVQNEQRIPTSIEKPPFNIAMAPLTTTTLQTGGGGIGGGGGLGILPTIGNYNTIPKVVGHTFHFFKTVLKPQVYRQIVTVPYIQKYARYFQVPVIETYHYQQEVPF</sequence>
<evidence type="ECO:0000256" key="1">
    <source>
        <dbReference type="SAM" id="SignalP"/>
    </source>
</evidence>
<accession>E0VEX6</accession>
<reference evidence="2" key="2">
    <citation type="submission" date="2007-04" db="EMBL/GenBank/DDBJ databases">
        <title>The genome of the human body louse.</title>
        <authorList>
            <consortium name="The Human Body Louse Genome Consortium"/>
            <person name="Kirkness E."/>
            <person name="Walenz B."/>
            <person name="Hass B."/>
            <person name="Bruggner R."/>
            <person name="Strausberg R."/>
        </authorList>
    </citation>
    <scope>NUCLEOTIDE SEQUENCE</scope>
    <source>
        <strain evidence="2">USDA</strain>
    </source>
</reference>
<dbReference type="EMBL" id="DS235100">
    <property type="protein sequence ID" value="EEB11950.1"/>
    <property type="molecule type" value="Genomic_DNA"/>
</dbReference>
<dbReference type="Proteomes" id="UP000009046">
    <property type="component" value="Unassembled WGS sequence"/>
</dbReference>